<dbReference type="PRINTS" id="PR00080">
    <property type="entry name" value="SDRFAMILY"/>
</dbReference>
<reference evidence="4" key="1">
    <citation type="journal article" date="2022" name="BMC Genomics">
        <title>Genome sequence of the entomopathogenic Serratia entomophila isolate 626 and characterisation of the species specific itaconate degradation pathway.</title>
        <authorList>
            <person name="Vaughan A.L."/>
            <person name="Altermann E."/>
            <person name="Glare T.R."/>
            <person name="Hurst M.R.H."/>
        </authorList>
    </citation>
    <scope>NUCLEOTIDE SEQUENCE</scope>
    <source>
        <strain evidence="4">626</strain>
    </source>
</reference>
<gene>
    <name evidence="4" type="ORF">KFQ06_02835</name>
</gene>
<dbReference type="GO" id="GO:0003858">
    <property type="term" value="F:3-hydroxybutyrate dehydrogenase activity"/>
    <property type="evidence" value="ECO:0007669"/>
    <property type="project" value="UniProtKB-EC"/>
</dbReference>
<dbReference type="PANTHER" id="PTHR42879:SF2">
    <property type="entry name" value="3-OXOACYL-[ACYL-CARRIER-PROTEIN] REDUCTASE FABG"/>
    <property type="match status" value="1"/>
</dbReference>
<evidence type="ECO:0000256" key="1">
    <source>
        <dbReference type="ARBA" id="ARBA00006484"/>
    </source>
</evidence>
<name>A0ABY5CVA2_9GAMM</name>
<proteinExistence type="inferred from homology"/>
<dbReference type="InterPro" id="IPR036291">
    <property type="entry name" value="NAD(P)-bd_dom_sf"/>
</dbReference>
<sequence>MSLQGKTALVTGSTSGIGLGLAASLAAAGARVILNGFGDVEQAREQIARLGAQPGYHGADLSDPEQIADMMRYAEREFGGVDILVNNAGIQHVAPVDQFPVDKWNAIIAINLSSVFHTSRLALPGMRQRNWGRIINLASVHGLVASKDKSAYVAAKHGVVGLTKTLALETARTPITCNAICPGWVLTPLVQQQIDQRIAAGVEPLQARNDLLAEKQPSQEFVTPQQLGELALFLCSEAAVQVRGAAWNMDGGWLAQ</sequence>
<dbReference type="NCBIfam" id="TIGR01963">
    <property type="entry name" value="PHB_DH"/>
    <property type="match status" value="1"/>
</dbReference>
<dbReference type="InterPro" id="IPR011294">
    <property type="entry name" value="3-OHbutyrate_DH"/>
</dbReference>
<dbReference type="Proteomes" id="UP001056873">
    <property type="component" value="Chromosome"/>
</dbReference>
<dbReference type="InterPro" id="IPR020904">
    <property type="entry name" value="Sc_DH/Rdtase_CS"/>
</dbReference>
<keyword evidence="5" id="KW-1185">Reference proteome</keyword>
<dbReference type="EC" id="1.1.1.30" evidence="4"/>
<feature type="domain" description="Ketoreductase" evidence="3">
    <location>
        <begin position="6"/>
        <end position="141"/>
    </location>
</feature>
<dbReference type="InterPro" id="IPR002347">
    <property type="entry name" value="SDR_fam"/>
</dbReference>
<dbReference type="SUPFAM" id="SSF51735">
    <property type="entry name" value="NAD(P)-binding Rossmann-fold domains"/>
    <property type="match status" value="1"/>
</dbReference>
<evidence type="ECO:0000259" key="3">
    <source>
        <dbReference type="SMART" id="SM00822"/>
    </source>
</evidence>
<dbReference type="EMBL" id="CP074347">
    <property type="protein sequence ID" value="USV01490.1"/>
    <property type="molecule type" value="Genomic_DNA"/>
</dbReference>
<dbReference type="PRINTS" id="PR00081">
    <property type="entry name" value="GDHRDH"/>
</dbReference>
<evidence type="ECO:0000313" key="4">
    <source>
        <dbReference type="EMBL" id="USV01490.1"/>
    </source>
</evidence>
<evidence type="ECO:0000313" key="5">
    <source>
        <dbReference type="Proteomes" id="UP001056873"/>
    </source>
</evidence>
<dbReference type="Gene3D" id="3.40.50.720">
    <property type="entry name" value="NAD(P)-binding Rossmann-like Domain"/>
    <property type="match status" value="1"/>
</dbReference>
<dbReference type="RefSeq" id="WP_252961360.1">
    <property type="nucleotide sequence ID" value="NZ_CAMIPH010000002.1"/>
</dbReference>
<keyword evidence="4" id="KW-0560">Oxidoreductase</keyword>
<dbReference type="NCBIfam" id="NF009093">
    <property type="entry name" value="PRK12429.1"/>
    <property type="match status" value="1"/>
</dbReference>
<protein>
    <submittedName>
        <fullName evidence="4">3-hydroxybutyrate dehydrogenase</fullName>
        <ecNumber evidence="4">1.1.1.30</ecNumber>
    </submittedName>
</protein>
<dbReference type="Pfam" id="PF00106">
    <property type="entry name" value="adh_short"/>
    <property type="match status" value="1"/>
</dbReference>
<comment type="similarity">
    <text evidence="1 2">Belongs to the short-chain dehydrogenases/reductases (SDR) family.</text>
</comment>
<dbReference type="PANTHER" id="PTHR42879">
    <property type="entry name" value="3-OXOACYL-(ACYL-CARRIER-PROTEIN) REDUCTASE"/>
    <property type="match status" value="1"/>
</dbReference>
<dbReference type="SMART" id="SM00822">
    <property type="entry name" value="PKS_KR"/>
    <property type="match status" value="1"/>
</dbReference>
<dbReference type="PROSITE" id="PS00061">
    <property type="entry name" value="ADH_SHORT"/>
    <property type="match status" value="1"/>
</dbReference>
<evidence type="ECO:0000256" key="2">
    <source>
        <dbReference type="RuleBase" id="RU000363"/>
    </source>
</evidence>
<dbReference type="InterPro" id="IPR050259">
    <property type="entry name" value="SDR"/>
</dbReference>
<dbReference type="InterPro" id="IPR057326">
    <property type="entry name" value="KR_dom"/>
</dbReference>
<accession>A0ABY5CVA2</accession>
<organism evidence="4 5">
    <name type="scientific">Serratia entomophila</name>
    <dbReference type="NCBI Taxonomy" id="42906"/>
    <lineage>
        <taxon>Bacteria</taxon>
        <taxon>Pseudomonadati</taxon>
        <taxon>Pseudomonadota</taxon>
        <taxon>Gammaproteobacteria</taxon>
        <taxon>Enterobacterales</taxon>
        <taxon>Yersiniaceae</taxon>
        <taxon>Serratia</taxon>
    </lineage>
</organism>